<evidence type="ECO:0000313" key="1">
    <source>
        <dbReference type="EMBL" id="EHJ94593.1"/>
    </source>
</evidence>
<gene>
    <name evidence="1" type="ORF">KUC_1552</name>
</gene>
<sequence length="123" mass="13534">MLPTYTKIPAQASRRQISFSIELITPDVLSEGLEQRQIDTVIGLDSQSALPSGVIQTPWMDEALDCLAATQNHYVGKALELEQFASELHVELADISGLRPSNIENCLTQSLVEFADTFQQKAS</sequence>
<reference evidence="1 2" key="1">
    <citation type="submission" date="2011-10" db="EMBL/GenBank/DDBJ databases">
        <authorList>
            <person name="Quillaguamn J."/>
            <person name="Guzmn D."/>
            <person name="Balderrama-Subieta A."/>
            <person name="Cardona-Ortuo C."/>
            <person name="Guevara-Martnez M."/>
            <person name="Callisaya-Quispe N."/>
        </authorList>
    </citation>
    <scope>NUCLEOTIDE SEQUENCE [LARGE SCALE GENOMIC DNA]</scope>
    <source>
        <strain evidence="1 2">LC1</strain>
    </source>
</reference>
<accession>A0A7U9C3K8</accession>
<protein>
    <submittedName>
        <fullName evidence="1">Uncharacterized protein</fullName>
    </submittedName>
</protein>
<dbReference type="RefSeq" id="WP_007112529.1">
    <property type="nucleotide sequence ID" value="NZ_JH393257.1"/>
</dbReference>
<organism evidence="1 2">
    <name type="scientific">Vreelandella boliviensis LC1</name>
    <dbReference type="NCBI Taxonomy" id="1072583"/>
    <lineage>
        <taxon>Bacteria</taxon>
        <taxon>Pseudomonadati</taxon>
        <taxon>Pseudomonadota</taxon>
        <taxon>Gammaproteobacteria</taxon>
        <taxon>Oceanospirillales</taxon>
        <taxon>Halomonadaceae</taxon>
        <taxon>Vreelandella</taxon>
    </lineage>
</organism>
<name>A0A7U9C3K8_9GAMM</name>
<proteinExistence type="predicted"/>
<evidence type="ECO:0000313" key="2">
    <source>
        <dbReference type="Proteomes" id="UP000005756"/>
    </source>
</evidence>
<dbReference type="Gene3D" id="3.40.190.10">
    <property type="entry name" value="Periplasmic binding protein-like II"/>
    <property type="match status" value="2"/>
</dbReference>
<dbReference type="Proteomes" id="UP000005756">
    <property type="component" value="Unassembled WGS sequence"/>
</dbReference>
<dbReference type="EMBL" id="JH393257">
    <property type="protein sequence ID" value="EHJ94593.1"/>
    <property type="molecule type" value="Genomic_DNA"/>
</dbReference>
<dbReference type="AlphaFoldDB" id="A0A7U9C3K8"/>
<dbReference type="SUPFAM" id="SSF53850">
    <property type="entry name" value="Periplasmic binding protein-like II"/>
    <property type="match status" value="1"/>
</dbReference>